<protein>
    <recommendedName>
        <fullName evidence="3">Solute-binding protein family 3/N-terminal domain-containing protein</fullName>
    </recommendedName>
</protein>
<dbReference type="AlphaFoldDB" id="A0A0F5Q4R0"/>
<evidence type="ECO:0000256" key="2">
    <source>
        <dbReference type="SAM" id="SignalP"/>
    </source>
</evidence>
<reference evidence="4 5" key="1">
    <citation type="submission" date="2015-03" db="EMBL/GenBank/DDBJ databases">
        <authorList>
            <person name="Lepp D."/>
            <person name="Hassan Y.I."/>
            <person name="Li X.-Z."/>
            <person name="Zhou T."/>
        </authorList>
    </citation>
    <scope>NUCLEOTIDE SEQUENCE [LARGE SCALE GENOMIC DNA]</scope>
    <source>
        <strain evidence="4 5">E84</strain>
    </source>
</reference>
<dbReference type="SMART" id="SM00062">
    <property type="entry name" value="PBPb"/>
    <property type="match status" value="1"/>
</dbReference>
<dbReference type="STRING" id="1293439.WH87_15175"/>
<dbReference type="Gene3D" id="3.40.190.10">
    <property type="entry name" value="Periplasmic binding protein-like II"/>
    <property type="match status" value="2"/>
</dbReference>
<feature type="signal peptide" evidence="2">
    <location>
        <begin position="1"/>
        <end position="21"/>
    </location>
</feature>
<evidence type="ECO:0000256" key="1">
    <source>
        <dbReference type="ARBA" id="ARBA00022729"/>
    </source>
</evidence>
<evidence type="ECO:0000313" key="5">
    <source>
        <dbReference type="Proteomes" id="UP000033411"/>
    </source>
</evidence>
<proteinExistence type="predicted"/>
<evidence type="ECO:0000259" key="3">
    <source>
        <dbReference type="SMART" id="SM00062"/>
    </source>
</evidence>
<keyword evidence="5" id="KW-1185">Reference proteome</keyword>
<dbReference type="SUPFAM" id="SSF53850">
    <property type="entry name" value="Periplasmic binding protein-like II"/>
    <property type="match status" value="1"/>
</dbReference>
<dbReference type="Proteomes" id="UP000033411">
    <property type="component" value="Unassembled WGS sequence"/>
</dbReference>
<dbReference type="RefSeq" id="WP_046140733.1">
    <property type="nucleotide sequence ID" value="NZ_LANJ01000044.1"/>
</dbReference>
<feature type="domain" description="Solute-binding protein family 3/N-terminal" evidence="3">
    <location>
        <begin position="43"/>
        <end position="276"/>
    </location>
</feature>
<sequence length="281" mass="31110">MNKFLVSLVMGLVLTSTAVQAQPLIDVVPRDLYSDQLRQNGNSITFCYNPDGMMAEFEQELAETISSVLLVEPVLVATPNGRMPTNPLDYRLPYLPDAIFILLAEDCDVMMGYVLSRSAPSWVLITRPYLSTGNLLISRNPDLKSIEDLPLDQRIGSRSLSVSDNRLQSFIAARPADKRWKRATLYHNERILEQLNSGEIGAAVIWEPALYFATDGDPAAAGYNILPLPFVDRRTDIGMATRSNNTYLNSILGEAIGELISDGTLDAMIQRYNLGPTSLPQ</sequence>
<evidence type="ECO:0000313" key="4">
    <source>
        <dbReference type="EMBL" id="KKC35907.1"/>
    </source>
</evidence>
<organism evidence="4 5">
    <name type="scientific">Devosia epidermidihirudinis</name>
    <dbReference type="NCBI Taxonomy" id="1293439"/>
    <lineage>
        <taxon>Bacteria</taxon>
        <taxon>Pseudomonadati</taxon>
        <taxon>Pseudomonadota</taxon>
        <taxon>Alphaproteobacteria</taxon>
        <taxon>Hyphomicrobiales</taxon>
        <taxon>Devosiaceae</taxon>
        <taxon>Devosia</taxon>
    </lineage>
</organism>
<dbReference type="PANTHER" id="PTHR35936:SF17">
    <property type="entry name" value="ARGININE-BINDING EXTRACELLULAR PROTEIN ARTP"/>
    <property type="match status" value="1"/>
</dbReference>
<dbReference type="OrthoDB" id="7943778at2"/>
<feature type="chain" id="PRO_5002494619" description="Solute-binding protein family 3/N-terminal domain-containing protein" evidence="2">
    <location>
        <begin position="22"/>
        <end position="281"/>
    </location>
</feature>
<keyword evidence="1 2" id="KW-0732">Signal</keyword>
<gene>
    <name evidence="4" type="ORF">WH87_15175</name>
</gene>
<dbReference type="PANTHER" id="PTHR35936">
    <property type="entry name" value="MEMBRANE-BOUND LYTIC MUREIN TRANSGLYCOSYLASE F"/>
    <property type="match status" value="1"/>
</dbReference>
<dbReference type="InterPro" id="IPR001638">
    <property type="entry name" value="Solute-binding_3/MltF_N"/>
</dbReference>
<name>A0A0F5Q4R0_9HYPH</name>
<dbReference type="EMBL" id="LANJ01000044">
    <property type="protein sequence ID" value="KKC35907.1"/>
    <property type="molecule type" value="Genomic_DNA"/>
</dbReference>
<comment type="caution">
    <text evidence="4">The sequence shown here is derived from an EMBL/GenBank/DDBJ whole genome shotgun (WGS) entry which is preliminary data.</text>
</comment>
<dbReference type="PATRIC" id="fig|1293439.3.peg.3089"/>
<accession>A0A0F5Q4R0</accession>